<reference evidence="2" key="1">
    <citation type="submission" date="2016-10" db="EMBL/GenBank/DDBJ databases">
        <authorList>
            <person name="Varghese N."/>
            <person name="Submissions S."/>
        </authorList>
    </citation>
    <scope>NUCLEOTIDE SEQUENCE [LARGE SCALE GENOMIC DNA]</scope>
    <source>
        <strain evidence="2">DSM 25575</strain>
    </source>
</reference>
<evidence type="ECO:0000313" key="2">
    <source>
        <dbReference type="Proteomes" id="UP000198769"/>
    </source>
</evidence>
<protein>
    <recommendedName>
        <fullName evidence="3">Lipoprotein</fullName>
    </recommendedName>
</protein>
<organism evidence="1 2">
    <name type="scientific">Chryseobacterium oleae</name>
    <dbReference type="NCBI Taxonomy" id="491207"/>
    <lineage>
        <taxon>Bacteria</taxon>
        <taxon>Pseudomonadati</taxon>
        <taxon>Bacteroidota</taxon>
        <taxon>Flavobacteriia</taxon>
        <taxon>Flavobacteriales</taxon>
        <taxon>Weeksellaceae</taxon>
        <taxon>Chryseobacterium group</taxon>
        <taxon>Chryseobacterium</taxon>
    </lineage>
</organism>
<dbReference type="Proteomes" id="UP000198769">
    <property type="component" value="Unassembled WGS sequence"/>
</dbReference>
<evidence type="ECO:0000313" key="1">
    <source>
        <dbReference type="EMBL" id="SFN39628.1"/>
    </source>
</evidence>
<sequence>MKTKLFILMICFFSIVSCTKGQNVDYKQDIRKSLTAFIENIKSKRIENAVNFIYPKYLNQVTKEHVIDMLNMAYNNPAFMVDISDFKIDDIEKPEKINDEFFSIANYSFKMKFQVQWSLIPNAEVAKQKINLALKAKYGKDNIQYFDKEDYYLINAKMKACAISQNEKDWKFLILDEKYKEELVNILPEKIFQKF</sequence>
<gene>
    <name evidence="1" type="ORF">SAMN05421594_2551</name>
</gene>
<accession>A0A1I4YNL5</accession>
<dbReference type="EMBL" id="FOVD01000003">
    <property type="protein sequence ID" value="SFN39628.1"/>
    <property type="molecule type" value="Genomic_DNA"/>
</dbReference>
<dbReference type="AlphaFoldDB" id="A0A1I4YNL5"/>
<name>A0A1I4YNL5_CHROL</name>
<keyword evidence="2" id="KW-1185">Reference proteome</keyword>
<evidence type="ECO:0008006" key="3">
    <source>
        <dbReference type="Google" id="ProtNLM"/>
    </source>
</evidence>
<dbReference type="PROSITE" id="PS51257">
    <property type="entry name" value="PROKAR_LIPOPROTEIN"/>
    <property type="match status" value="1"/>
</dbReference>
<proteinExistence type="predicted"/>